<comment type="caution">
    <text evidence="1">The sequence shown here is derived from an EMBL/GenBank/DDBJ whole genome shotgun (WGS) entry which is preliminary data.</text>
</comment>
<proteinExistence type="predicted"/>
<dbReference type="EMBL" id="LAZR01038330">
    <property type="protein sequence ID" value="KKL19845.1"/>
    <property type="molecule type" value="Genomic_DNA"/>
</dbReference>
<protein>
    <submittedName>
        <fullName evidence="1">Uncharacterized protein</fullName>
    </submittedName>
</protein>
<gene>
    <name evidence="1" type="ORF">LCGC14_2461360</name>
</gene>
<reference evidence="1" key="1">
    <citation type="journal article" date="2015" name="Nature">
        <title>Complex archaea that bridge the gap between prokaryotes and eukaryotes.</title>
        <authorList>
            <person name="Spang A."/>
            <person name="Saw J.H."/>
            <person name="Jorgensen S.L."/>
            <person name="Zaremba-Niedzwiedzka K."/>
            <person name="Martijn J."/>
            <person name="Lind A.E."/>
            <person name="van Eijk R."/>
            <person name="Schleper C."/>
            <person name="Guy L."/>
            <person name="Ettema T.J."/>
        </authorList>
    </citation>
    <scope>NUCLEOTIDE SEQUENCE</scope>
</reference>
<feature type="non-terminal residue" evidence="1">
    <location>
        <position position="20"/>
    </location>
</feature>
<dbReference type="AlphaFoldDB" id="A0A0F9BDT2"/>
<evidence type="ECO:0000313" key="1">
    <source>
        <dbReference type="EMBL" id="KKL19845.1"/>
    </source>
</evidence>
<organism evidence="1">
    <name type="scientific">marine sediment metagenome</name>
    <dbReference type="NCBI Taxonomy" id="412755"/>
    <lineage>
        <taxon>unclassified sequences</taxon>
        <taxon>metagenomes</taxon>
        <taxon>ecological metagenomes</taxon>
    </lineage>
</organism>
<accession>A0A0F9BDT2</accession>
<sequence>MPLAKKVIEISSVRRDKKLL</sequence>
<name>A0A0F9BDT2_9ZZZZ</name>